<evidence type="ECO:0000256" key="2">
    <source>
        <dbReference type="SAM" id="MobiDB-lite"/>
    </source>
</evidence>
<reference evidence="4" key="2">
    <citation type="submission" date="2015-01" db="EMBL/GenBank/DDBJ databases">
        <title>Evolutionary Origins and Diversification of the Mycorrhizal Mutualists.</title>
        <authorList>
            <consortium name="DOE Joint Genome Institute"/>
            <consortium name="Mycorrhizal Genomics Consortium"/>
            <person name="Kohler A."/>
            <person name="Kuo A."/>
            <person name="Nagy L.G."/>
            <person name="Floudas D."/>
            <person name="Copeland A."/>
            <person name="Barry K.W."/>
            <person name="Cichocki N."/>
            <person name="Veneault-Fourrey C."/>
            <person name="LaButti K."/>
            <person name="Lindquist E.A."/>
            <person name="Lipzen A."/>
            <person name="Lundell T."/>
            <person name="Morin E."/>
            <person name="Murat C."/>
            <person name="Riley R."/>
            <person name="Ohm R."/>
            <person name="Sun H."/>
            <person name="Tunlid A."/>
            <person name="Henrissat B."/>
            <person name="Grigoriev I.V."/>
            <person name="Hibbett D.S."/>
            <person name="Martin F."/>
        </authorList>
    </citation>
    <scope>NUCLEOTIDE SEQUENCE [LARGE SCALE GENOMIC DNA]</scope>
    <source>
        <strain evidence="4">Marx 270</strain>
    </source>
</reference>
<dbReference type="InterPro" id="IPR039786">
    <property type="entry name" value="EFR3"/>
</dbReference>
<feature type="compositionally biased region" description="Low complexity" evidence="2">
    <location>
        <begin position="609"/>
        <end position="621"/>
    </location>
</feature>
<evidence type="ECO:0000256" key="1">
    <source>
        <dbReference type="ARBA" id="ARBA00010216"/>
    </source>
</evidence>
<name>A0A0C3PFJ1_PISTI</name>
<feature type="region of interest" description="Disordered" evidence="2">
    <location>
        <begin position="473"/>
        <end position="494"/>
    </location>
</feature>
<dbReference type="OrthoDB" id="274691at2759"/>
<keyword evidence="4" id="KW-1185">Reference proteome</keyword>
<dbReference type="Pfam" id="PF21072">
    <property type="entry name" value="EFR3"/>
    <property type="match status" value="1"/>
</dbReference>
<proteinExistence type="inferred from homology"/>
<gene>
    <name evidence="3" type="ORF">M404DRAFT_688281</name>
</gene>
<protein>
    <recommendedName>
        <fullName evidence="5">Protein EFR3</fullName>
    </recommendedName>
</protein>
<dbReference type="GO" id="GO:0072659">
    <property type="term" value="P:protein localization to plasma membrane"/>
    <property type="evidence" value="ECO:0007669"/>
    <property type="project" value="InterPro"/>
</dbReference>
<comment type="similarity">
    <text evidence="1">Belongs to the EFR3 family.</text>
</comment>
<dbReference type="STRING" id="870435.A0A0C3PFJ1"/>
<evidence type="ECO:0000313" key="3">
    <source>
        <dbReference type="EMBL" id="KIO12670.1"/>
    </source>
</evidence>
<sequence length="978" mass="106491">MHIFTPNHVALIAACYPPASALLASGPDYRPKSQELSRLTYYAANHPGKINKLGAELEKRVRADCGKAVAGNLRARASLLITLAIVRTLAIECRHDISLLSPSLVSCLRTTLDSMSSDLEICARAASVFTAWCTYTDGHVIGVDGGLTQNYLVVVKRFSAQCNAERKSFDNELKNRTRLVGLSAVTGVVNSEALYISATQFKPQASSLTSALLPHIIHADIKLLAECEQITKDITDTVYLAEFRSRPLSERRAASIHVHVDGEAGPSFADVLSTSIRALSQLFKHSNATQVCSLIQSAFESLDAMQLWARADQCRWFAQRACDWAQYQYRYAIPSRVVERLLEAPDAPVCTSEQKTLIGMLTTIFTSPIPLVNLSTSDIVSNLITLVFRRVVANPNDDLLPLLVESIASLGARVYYSDQIQDLASELASRLTTIDMQSSVNQRRESRSQAIRCLLAGLLGLMLASDDHRGYKGNDQPHLSLRGTSTSPSDTFSRVSQRTKVSGEIWYDTLTLLCDSDFAVRSDYAQTLVTYLRCEIPKVGVDRVRRSQDLASNSSTQANSISLMLFGDSATRSLHAIHAYLFLLATSSYLGSSLGISAPSSYSLNGDMTTTGTTSIGETEGNIPLNGDSGDVLSPTPSRRRSIDPAARSRKSSHAFRLLDTVTGKVSSSCLASHSDYALILYVLSAIHEEVPVRGLLTGFPMLVALEAAAQIEDGADAGTRQRAFSLKEVLARLWLVIGKVWNCPELICRVENDLSTLNGHMTLPQIAPFTPGVLRPPEAQIPFPDLSEAELPREWSGVKSEEVLILLASSKNVQETTALDQQGLIRKLSSKWTVEGALRDSAERPNHNRPLGDGVPPLLKLSPALMAIENLSLQSLTRSVRGVGVTDLREALEGRAGASNPTLARQPSMSTLNHSLSHEFHPTRHAFAPGKATSKQRAVTTGSGEVRDVLNKLGIRKYSGNSLLKSSFPSMHKSDQK</sequence>
<evidence type="ECO:0000313" key="4">
    <source>
        <dbReference type="Proteomes" id="UP000054217"/>
    </source>
</evidence>
<dbReference type="AlphaFoldDB" id="A0A0C3PFJ1"/>
<dbReference type="PANTHER" id="PTHR47766:SF1">
    <property type="entry name" value="PROTEIN EFR3"/>
    <property type="match status" value="1"/>
</dbReference>
<feature type="region of interest" description="Disordered" evidence="2">
    <location>
        <begin position="609"/>
        <end position="648"/>
    </location>
</feature>
<dbReference type="HOGENOM" id="CLU_007481_0_0_1"/>
<organism evidence="3 4">
    <name type="scientific">Pisolithus tinctorius Marx 270</name>
    <dbReference type="NCBI Taxonomy" id="870435"/>
    <lineage>
        <taxon>Eukaryota</taxon>
        <taxon>Fungi</taxon>
        <taxon>Dikarya</taxon>
        <taxon>Basidiomycota</taxon>
        <taxon>Agaricomycotina</taxon>
        <taxon>Agaricomycetes</taxon>
        <taxon>Agaricomycetidae</taxon>
        <taxon>Boletales</taxon>
        <taxon>Sclerodermatineae</taxon>
        <taxon>Pisolithaceae</taxon>
        <taxon>Pisolithus</taxon>
    </lineage>
</organism>
<dbReference type="EMBL" id="KN831947">
    <property type="protein sequence ID" value="KIO12670.1"/>
    <property type="molecule type" value="Genomic_DNA"/>
</dbReference>
<evidence type="ECO:0008006" key="5">
    <source>
        <dbReference type="Google" id="ProtNLM"/>
    </source>
</evidence>
<dbReference type="InParanoid" id="A0A0C3PFJ1"/>
<accession>A0A0C3PFJ1</accession>
<dbReference type="Proteomes" id="UP000054217">
    <property type="component" value="Unassembled WGS sequence"/>
</dbReference>
<feature type="compositionally biased region" description="Polar residues" evidence="2">
    <location>
        <begin position="482"/>
        <end position="494"/>
    </location>
</feature>
<reference evidence="3 4" key="1">
    <citation type="submission" date="2014-04" db="EMBL/GenBank/DDBJ databases">
        <authorList>
            <consortium name="DOE Joint Genome Institute"/>
            <person name="Kuo A."/>
            <person name="Kohler A."/>
            <person name="Costa M.D."/>
            <person name="Nagy L.G."/>
            <person name="Floudas D."/>
            <person name="Copeland A."/>
            <person name="Barry K.W."/>
            <person name="Cichocki N."/>
            <person name="Veneault-Fourrey C."/>
            <person name="LaButti K."/>
            <person name="Lindquist E.A."/>
            <person name="Lipzen A."/>
            <person name="Lundell T."/>
            <person name="Morin E."/>
            <person name="Murat C."/>
            <person name="Sun H."/>
            <person name="Tunlid A."/>
            <person name="Henrissat B."/>
            <person name="Grigoriev I.V."/>
            <person name="Hibbett D.S."/>
            <person name="Martin F."/>
            <person name="Nordberg H.P."/>
            <person name="Cantor M.N."/>
            <person name="Hua S.X."/>
        </authorList>
    </citation>
    <scope>NUCLEOTIDE SEQUENCE [LARGE SCALE GENOMIC DNA]</scope>
    <source>
        <strain evidence="3 4">Marx 270</strain>
    </source>
</reference>
<dbReference type="PANTHER" id="PTHR47766">
    <property type="entry name" value="PROTEIN EFR3"/>
    <property type="match status" value="1"/>
</dbReference>
<dbReference type="InterPro" id="IPR049150">
    <property type="entry name" value="EFR3_HEAT-like_rpt"/>
</dbReference>